<feature type="domain" description="HPr kinase/phosphorylase C-terminal" evidence="1">
    <location>
        <begin position="118"/>
        <end position="165"/>
    </location>
</feature>
<keyword evidence="2" id="KW-0418">Kinase</keyword>
<protein>
    <submittedName>
        <fullName evidence="2">HPr Serine kinase C-terminal domain-containing protein</fullName>
    </submittedName>
</protein>
<dbReference type="GO" id="GO:0006109">
    <property type="term" value="P:regulation of carbohydrate metabolic process"/>
    <property type="evidence" value="ECO:0007669"/>
    <property type="project" value="InterPro"/>
</dbReference>
<dbReference type="Proteomes" id="UP000199159">
    <property type="component" value="Unassembled WGS sequence"/>
</dbReference>
<keyword evidence="2" id="KW-0808">Transferase</keyword>
<evidence type="ECO:0000313" key="3">
    <source>
        <dbReference type="Proteomes" id="UP000199159"/>
    </source>
</evidence>
<organism evidence="2 3">
    <name type="scientific">Litchfieldia salsa</name>
    <dbReference type="NCBI Taxonomy" id="930152"/>
    <lineage>
        <taxon>Bacteria</taxon>
        <taxon>Bacillati</taxon>
        <taxon>Bacillota</taxon>
        <taxon>Bacilli</taxon>
        <taxon>Bacillales</taxon>
        <taxon>Bacillaceae</taxon>
        <taxon>Litchfieldia</taxon>
    </lineage>
</organism>
<dbReference type="InterPro" id="IPR027417">
    <property type="entry name" value="P-loop_NTPase"/>
</dbReference>
<dbReference type="EMBL" id="FNJU01000006">
    <property type="protein sequence ID" value="SDP76976.1"/>
    <property type="molecule type" value="Genomic_DNA"/>
</dbReference>
<reference evidence="3" key="1">
    <citation type="submission" date="2016-10" db="EMBL/GenBank/DDBJ databases">
        <authorList>
            <person name="Varghese N."/>
            <person name="Submissions S."/>
        </authorList>
    </citation>
    <scope>NUCLEOTIDE SEQUENCE [LARGE SCALE GENOMIC DNA]</scope>
    <source>
        <strain evidence="3">IBRC-M10078</strain>
    </source>
</reference>
<dbReference type="GO" id="GO:0000155">
    <property type="term" value="F:phosphorelay sensor kinase activity"/>
    <property type="evidence" value="ECO:0007669"/>
    <property type="project" value="InterPro"/>
</dbReference>
<dbReference type="SUPFAM" id="SSF53795">
    <property type="entry name" value="PEP carboxykinase-like"/>
    <property type="match status" value="1"/>
</dbReference>
<dbReference type="AlphaFoldDB" id="A0A1H0VFX8"/>
<keyword evidence="3" id="KW-1185">Reference proteome</keyword>
<gene>
    <name evidence="2" type="ORF">SAMN05216565_106248</name>
</gene>
<sequence length="309" mass="35266">MLITRPRVKYKTFGLNLLSEIQFPELQLSKDRNVIESDIRLEITDLAERWDEVAEYSDIFYITHSVIMFKIPRIAIFSIENGSIIKVSPLEDCTEDHLRLYVLGTCMGGLLLQRKTLPLHGSAVSINGKAYAIVGDSGAGKSTLASAFLKKGYKLISDDVIPVTFSEKGTPEVTPAYPQQKLWQNSLTEFGIESTNLRPIIERETKYAIAVENQFVTQTLPLAGIFELVKTENNNVIFQEINNLERLHKLFYHTYRNFILEPAGLLKWHFSFTAQLLNHVKVYQIQRPITRFTAAELTTLILENINKEE</sequence>
<dbReference type="RefSeq" id="WP_090855386.1">
    <property type="nucleotide sequence ID" value="NZ_FNJU01000006.1"/>
</dbReference>
<dbReference type="OrthoDB" id="5430844at2"/>
<evidence type="ECO:0000259" key="1">
    <source>
        <dbReference type="Pfam" id="PF07475"/>
    </source>
</evidence>
<dbReference type="STRING" id="930152.SAMN05216565_106248"/>
<dbReference type="Pfam" id="PF07475">
    <property type="entry name" value="Hpr_kinase_C"/>
    <property type="match status" value="1"/>
</dbReference>
<dbReference type="GO" id="GO:0005524">
    <property type="term" value="F:ATP binding"/>
    <property type="evidence" value="ECO:0007669"/>
    <property type="project" value="InterPro"/>
</dbReference>
<evidence type="ECO:0000313" key="2">
    <source>
        <dbReference type="EMBL" id="SDP76976.1"/>
    </source>
</evidence>
<dbReference type="InterPro" id="IPR011104">
    <property type="entry name" value="Hpr_kin/Pase_C"/>
</dbReference>
<proteinExistence type="predicted"/>
<accession>A0A1H0VFX8</accession>
<dbReference type="Gene3D" id="3.40.50.300">
    <property type="entry name" value="P-loop containing nucleotide triphosphate hydrolases"/>
    <property type="match status" value="1"/>
</dbReference>
<name>A0A1H0VFX8_9BACI</name>